<evidence type="ECO:0000256" key="9">
    <source>
        <dbReference type="ARBA" id="ARBA00023160"/>
    </source>
</evidence>
<dbReference type="UniPathway" id="UPA00094"/>
<dbReference type="GO" id="GO:0005737">
    <property type="term" value="C:cytoplasm"/>
    <property type="evidence" value="ECO:0007669"/>
    <property type="project" value="UniProtKB-SubCell"/>
</dbReference>
<keyword evidence="15" id="KW-1185">Reference proteome</keyword>
<dbReference type="GO" id="GO:0004315">
    <property type="term" value="F:3-oxoacyl-[acyl-carrier-protein] synthase activity"/>
    <property type="evidence" value="ECO:0007669"/>
    <property type="project" value="InterPro"/>
</dbReference>
<keyword evidence="6 13" id="KW-0808">Transferase</keyword>
<evidence type="ECO:0000256" key="13">
    <source>
        <dbReference type="HAMAP-Rule" id="MF_01815"/>
    </source>
</evidence>
<dbReference type="NCBIfam" id="TIGR00747">
    <property type="entry name" value="fabH"/>
    <property type="match status" value="1"/>
</dbReference>
<evidence type="ECO:0000256" key="1">
    <source>
        <dbReference type="ARBA" id="ARBA00005194"/>
    </source>
</evidence>
<evidence type="ECO:0000256" key="2">
    <source>
        <dbReference type="ARBA" id="ARBA00008642"/>
    </source>
</evidence>
<dbReference type="GO" id="GO:0033818">
    <property type="term" value="F:beta-ketoacyl-acyl-carrier-protein synthase III activity"/>
    <property type="evidence" value="ECO:0007669"/>
    <property type="project" value="UniProtKB-UniRule"/>
</dbReference>
<keyword evidence="9 13" id="KW-0275">Fatty acid biosynthesis</keyword>
<dbReference type="Proteomes" id="UP000235584">
    <property type="component" value="Chromosome"/>
</dbReference>
<dbReference type="InterPro" id="IPR013747">
    <property type="entry name" value="ACP_syn_III_C"/>
</dbReference>
<proteinExistence type="inferred from homology"/>
<accession>A0A2K9NV06</accession>
<dbReference type="EMBL" id="CP025704">
    <property type="protein sequence ID" value="AUN99342.1"/>
    <property type="molecule type" value="Genomic_DNA"/>
</dbReference>
<evidence type="ECO:0000256" key="4">
    <source>
        <dbReference type="ARBA" id="ARBA00022490"/>
    </source>
</evidence>
<evidence type="ECO:0000313" key="15">
    <source>
        <dbReference type="Proteomes" id="UP000235584"/>
    </source>
</evidence>
<evidence type="ECO:0000256" key="8">
    <source>
        <dbReference type="ARBA" id="ARBA00023098"/>
    </source>
</evidence>
<keyword evidence="11 13" id="KW-0012">Acyltransferase</keyword>
<dbReference type="CDD" id="cd00830">
    <property type="entry name" value="KAS_III"/>
    <property type="match status" value="1"/>
</dbReference>
<dbReference type="Pfam" id="PF08541">
    <property type="entry name" value="ACP_syn_III_C"/>
    <property type="match status" value="1"/>
</dbReference>
<dbReference type="GO" id="GO:0006633">
    <property type="term" value="P:fatty acid biosynthetic process"/>
    <property type="evidence" value="ECO:0007669"/>
    <property type="project" value="UniProtKB-UniRule"/>
</dbReference>
<evidence type="ECO:0000256" key="7">
    <source>
        <dbReference type="ARBA" id="ARBA00022832"/>
    </source>
</evidence>
<dbReference type="HAMAP" id="MF_01815">
    <property type="entry name" value="FabH"/>
    <property type="match status" value="1"/>
</dbReference>
<comment type="catalytic activity">
    <reaction evidence="12">
        <text>malonyl-[ACP] + acetyl-CoA + H(+) = 3-oxobutanoyl-[ACP] + CO2 + CoA</text>
        <dbReference type="Rhea" id="RHEA:12080"/>
        <dbReference type="Rhea" id="RHEA-COMP:9623"/>
        <dbReference type="Rhea" id="RHEA-COMP:9625"/>
        <dbReference type="ChEBI" id="CHEBI:15378"/>
        <dbReference type="ChEBI" id="CHEBI:16526"/>
        <dbReference type="ChEBI" id="CHEBI:57287"/>
        <dbReference type="ChEBI" id="CHEBI:57288"/>
        <dbReference type="ChEBI" id="CHEBI:78449"/>
        <dbReference type="ChEBI" id="CHEBI:78450"/>
        <dbReference type="EC" id="2.3.1.180"/>
    </reaction>
    <physiologicalReaction direction="left-to-right" evidence="12">
        <dbReference type="Rhea" id="RHEA:12081"/>
    </physiologicalReaction>
</comment>
<comment type="pathway">
    <text evidence="1 13">Lipid metabolism; fatty acid biosynthesis.</text>
</comment>
<dbReference type="InterPro" id="IPR013751">
    <property type="entry name" value="ACP_syn_III_N"/>
</dbReference>
<dbReference type="AlphaFoldDB" id="A0A2K9NV06"/>
<protein>
    <recommendedName>
        <fullName evidence="3 13">Beta-ketoacyl-[acyl-carrier-protein] synthase III</fullName>
        <shortName evidence="13">Beta-ketoacyl-ACP synthase III</shortName>
        <shortName evidence="13">KAS III</shortName>
        <ecNumber evidence="3 13">2.3.1.180</ecNumber>
    </recommendedName>
    <alternativeName>
        <fullName evidence="13">3-oxoacyl-[acyl-carrier-protein] synthase 3</fullName>
    </alternativeName>
    <alternativeName>
        <fullName evidence="13">3-oxoacyl-[acyl-carrier-protein] synthase III</fullName>
    </alternativeName>
</protein>
<comment type="subcellular location">
    <subcellularLocation>
        <location evidence="13">Cytoplasm</location>
    </subcellularLocation>
</comment>
<dbReference type="PANTHER" id="PTHR34069:SF2">
    <property type="entry name" value="BETA-KETOACYL-[ACYL-CARRIER-PROTEIN] SYNTHASE III"/>
    <property type="match status" value="1"/>
</dbReference>
<keyword evidence="5 13" id="KW-0444">Lipid biosynthesis</keyword>
<organism evidence="14 15">
    <name type="scientific">Bacteriovorax stolpii</name>
    <name type="common">Bdellovibrio stolpii</name>
    <dbReference type="NCBI Taxonomy" id="960"/>
    <lineage>
        <taxon>Bacteria</taxon>
        <taxon>Pseudomonadati</taxon>
        <taxon>Bdellovibrionota</taxon>
        <taxon>Bacteriovoracia</taxon>
        <taxon>Bacteriovoracales</taxon>
        <taxon>Bacteriovoracaceae</taxon>
        <taxon>Bacteriovorax</taxon>
    </lineage>
</organism>
<keyword evidence="10 13" id="KW-0511">Multifunctional enzyme</keyword>
<gene>
    <name evidence="13" type="primary">fabH</name>
    <name evidence="14" type="ORF">C0V70_14755</name>
</gene>
<feature type="active site" evidence="13">
    <location>
        <position position="260"/>
    </location>
</feature>
<dbReference type="SUPFAM" id="SSF53901">
    <property type="entry name" value="Thiolase-like"/>
    <property type="match status" value="1"/>
</dbReference>
<dbReference type="GO" id="GO:0044550">
    <property type="term" value="P:secondary metabolite biosynthetic process"/>
    <property type="evidence" value="ECO:0007669"/>
    <property type="project" value="TreeGrafter"/>
</dbReference>
<feature type="region of interest" description="ACP-binding" evidence="13">
    <location>
        <begin position="261"/>
        <end position="265"/>
    </location>
</feature>
<reference evidence="14 15" key="1">
    <citation type="submission" date="2018-01" db="EMBL/GenBank/DDBJ databases">
        <title>Complete genome sequence of Bacteriovorax stolpii DSM12778.</title>
        <authorList>
            <person name="Tang B."/>
            <person name="Chang J."/>
        </authorList>
    </citation>
    <scope>NUCLEOTIDE SEQUENCE [LARGE SCALE GENOMIC DNA]</scope>
    <source>
        <strain evidence="14 15">DSM 12778</strain>
    </source>
</reference>
<evidence type="ECO:0000256" key="11">
    <source>
        <dbReference type="ARBA" id="ARBA00023315"/>
    </source>
</evidence>
<sequence>MKSYEAKILGTGMYAPKKILTNKDLESIVETSDEWIYTRTGIRERRICSTEGGEWPTDMAYNATQDALKAAGLQPNDIDFIIFASVTPDVKLPNSACILQVKLGITNNCTCLDISVACSGFVYGVNMANSFIKTGLAKNVLVVGSEMLSREVNWKDRNSCILFGDGCGVAIVGRAEEGSESKVLASILNSDGTGGEFFDQPIGGAVAPITAEHIAEGSHFMQMKGKEMFKVATRTLAENARSVLEMAGMTKEQVNWVVPHQANIRIIETTANLLDVSMEKMIVNIDKYGNTSAATVPIAFHEAIADGRIKRGDIVLFDAFGAGLTAGATLLRY</sequence>
<comment type="similarity">
    <text evidence="2 13">Belongs to the thiolase-like superfamily. FabH family.</text>
</comment>
<comment type="domain">
    <text evidence="13">The last Arg residue of the ACP-binding site is essential for the weak association between ACP/AcpP and FabH.</text>
</comment>
<dbReference type="NCBIfam" id="NF006829">
    <property type="entry name" value="PRK09352.1"/>
    <property type="match status" value="1"/>
</dbReference>
<dbReference type="RefSeq" id="WP_102244633.1">
    <property type="nucleotide sequence ID" value="NZ_CP025704.1"/>
</dbReference>
<evidence type="ECO:0000256" key="6">
    <source>
        <dbReference type="ARBA" id="ARBA00022679"/>
    </source>
</evidence>
<comment type="subunit">
    <text evidence="13">Homodimer.</text>
</comment>
<evidence type="ECO:0000256" key="10">
    <source>
        <dbReference type="ARBA" id="ARBA00023268"/>
    </source>
</evidence>
<evidence type="ECO:0000256" key="12">
    <source>
        <dbReference type="ARBA" id="ARBA00051096"/>
    </source>
</evidence>
<dbReference type="InterPro" id="IPR004655">
    <property type="entry name" value="FabH"/>
</dbReference>
<evidence type="ECO:0000313" key="14">
    <source>
        <dbReference type="EMBL" id="AUN99342.1"/>
    </source>
</evidence>
<feature type="active site" evidence="13">
    <location>
        <position position="118"/>
    </location>
</feature>
<evidence type="ECO:0000256" key="5">
    <source>
        <dbReference type="ARBA" id="ARBA00022516"/>
    </source>
</evidence>
<name>A0A2K9NV06_BACTC</name>
<keyword evidence="8 13" id="KW-0443">Lipid metabolism</keyword>
<dbReference type="PANTHER" id="PTHR34069">
    <property type="entry name" value="3-OXOACYL-[ACYL-CARRIER-PROTEIN] SYNTHASE 3"/>
    <property type="match status" value="1"/>
</dbReference>
<dbReference type="Pfam" id="PF08545">
    <property type="entry name" value="ACP_syn_III"/>
    <property type="match status" value="1"/>
</dbReference>
<dbReference type="KEGG" id="bsto:C0V70_14755"/>
<feature type="active site" evidence="13">
    <location>
        <position position="290"/>
    </location>
</feature>
<dbReference type="Gene3D" id="3.40.47.10">
    <property type="match status" value="1"/>
</dbReference>
<dbReference type="EC" id="2.3.1.180" evidence="3 13"/>
<dbReference type="InterPro" id="IPR016039">
    <property type="entry name" value="Thiolase-like"/>
</dbReference>
<comment type="function">
    <text evidence="13">Catalyzes the condensation reaction of fatty acid synthesis by the addition to an acyl acceptor of two carbons from malonyl-ACP. Catalyzes the first condensation reaction which initiates fatty acid synthesis and may therefore play a role in governing the total rate of fatty acid production. Possesses both acetoacetyl-ACP synthase and acetyl transacylase activities. Its substrate specificity determines the biosynthesis of branched-chain and/or straight-chain of fatty acids.</text>
</comment>
<evidence type="ECO:0000256" key="3">
    <source>
        <dbReference type="ARBA" id="ARBA00012333"/>
    </source>
</evidence>
<keyword evidence="7 13" id="KW-0276">Fatty acid metabolism</keyword>
<keyword evidence="4 13" id="KW-0963">Cytoplasm</keyword>
<dbReference type="FunFam" id="3.40.47.10:FF:000004">
    <property type="entry name" value="3-oxoacyl-[acyl-carrier-protein] synthase 3"/>
    <property type="match status" value="1"/>
</dbReference>